<evidence type="ECO:0000313" key="6">
    <source>
        <dbReference type="Proteomes" id="UP001139125"/>
    </source>
</evidence>
<dbReference type="SUPFAM" id="SSF81296">
    <property type="entry name" value="E set domains"/>
    <property type="match status" value="1"/>
</dbReference>
<comment type="caution">
    <text evidence="5">The sequence shown here is derived from an EMBL/GenBank/DDBJ whole genome shotgun (WGS) entry which is preliminary data.</text>
</comment>
<dbReference type="InterPro" id="IPR002126">
    <property type="entry name" value="Cadherin-like_dom"/>
</dbReference>
<dbReference type="NCBIfam" id="TIGR04183">
    <property type="entry name" value="Por_Secre_tail"/>
    <property type="match status" value="1"/>
</dbReference>
<accession>A0A9X2L1Y6</accession>
<evidence type="ECO:0000256" key="3">
    <source>
        <dbReference type="SAM" id="SignalP"/>
    </source>
</evidence>
<dbReference type="SUPFAM" id="SSF69318">
    <property type="entry name" value="Integrin alpha N-terminal domain"/>
    <property type="match status" value="2"/>
</dbReference>
<dbReference type="GO" id="GO:0005509">
    <property type="term" value="F:calcium ion binding"/>
    <property type="evidence" value="ECO:0007669"/>
    <property type="project" value="InterPro"/>
</dbReference>
<dbReference type="RefSeq" id="WP_255133211.1">
    <property type="nucleotide sequence ID" value="NZ_JANDBC010000001.1"/>
</dbReference>
<keyword evidence="6" id="KW-1185">Reference proteome</keyword>
<evidence type="ECO:0000256" key="1">
    <source>
        <dbReference type="ARBA" id="ARBA00022729"/>
    </source>
</evidence>
<dbReference type="Pfam" id="PF03382">
    <property type="entry name" value="DUF285"/>
    <property type="match status" value="3"/>
</dbReference>
<dbReference type="NCBIfam" id="TIGR02167">
    <property type="entry name" value="Liste_lipo_26"/>
    <property type="match status" value="3"/>
</dbReference>
<dbReference type="InterPro" id="IPR013783">
    <property type="entry name" value="Ig-like_fold"/>
</dbReference>
<dbReference type="Gene3D" id="2.60.40.2700">
    <property type="match status" value="3"/>
</dbReference>
<dbReference type="InterPro" id="IPR005046">
    <property type="entry name" value="DUF285"/>
</dbReference>
<feature type="chain" id="PRO_5040861001" evidence="3">
    <location>
        <begin position="26"/>
        <end position="2447"/>
    </location>
</feature>
<sequence>MKTAITLAFKSILFLLIIGVNPAFAQFGPPPSGPIADFVEISGTLEVGETLTGSYEYNDPDGFPEDGSTYQWYRADDEFGSGWTAITGATDTLYTLVVADDGKYISFEVTPSNGTDTGMPAESMLEGPVGSSSGGGGNTPPVASNVSFSGTLEVGSILTGSYDYSDADSDPESGSVYTWNRSDDGAGSGKTPIPTADAATYTLTSADEGKYISFSVIPSDGTDAGTQEESALQGPVAAEPTTPAVSFAGGTGSEADPYQVATLQQLQALKDGPSLHFVLNNDLDASATSTWNSGAGFVPIGGDSPFTGSFDGQGFVITGLTVNRSTEDYAGLFAVIGDGGSVKNIGLEQLSITGGGNTGGLAGENNGTISGSYADGDVDGSAIVGGLVGLNNSSITQSYSAGTVDGTQDIGGLVGLHSLGTISESYSTSDATGTANNVGGLIGFSYDNVENSYATGSVSGDTNVGGFAGNYNSGTVSNSYSTGAVTGSSNVGGFIGQKNSFAAASNSFWDTQTSGQAAATGIGSTTGITGQTTTEMQTQSTFTDAGWDFTDIWAMSGYPSLKAFVGNTAPVVTNAVADFSVNEDSSVDPINFTDVFSDNEDNDADLTYSLVSNTNTSLVLTSVDNTQDILGFLLQSNANGSTDITIQAEDSEGLTVQHSFTITVNPVNDGPVFTLAGDQSSNEDAGEQTVENFLTVSSKGAADESAQVLNLAVETDNEALFSAQPSIDLNTGTLNYTASSDSSGTATVTVTLSDDGGTGNGGTDQTVKTFLITVNPVNDAPYAKITYGNPVVLNTSGLFSQALFIAYFEPGPSNESGQKPLEYAVSTEDSSLFEVQPEIVIAGTGYSGGYEYAGTLTFTPLPDTTGVAVVSVKVIDDGGTDNGGEDSYEIGFTITINQGNRAPVASNAAISGYPKTGETIAATYDFEDADGDDNAGASFQWYRKVYGEYGSSSEAKIDGATDSLYIIISTDNFTDLRVEVVPFDGTAYGDTITSGYVKANPFEGGSGTEADPYLISTADQLNVMRDVYSEQPYNLDGHFKLINDINLDVAPYNEGEGWIPITRGESVWFLGSLDGDNHTITGLYINSTAQQEYVGLIGAHSGTVRNLKLEEVNLRGTTVGPIGYVSGGTVSNVHVTGTVSGPTAGGIAGALWNDGSIIESSFVGTVTGTDVGGISGDIESYGDENTFISKSYSTGSVSGERAGGIVGSVTDGGTISDSYSLATVSGSTFEGGIVGFNGATQTHNYFAGTLSDVESNAYWNTSGEQTTDVSTGAMKDSLTFANAGFDFENIWAIVTGDSVSYPYLQANPQSPIPGKDEAITAPLSLSLSTPMSAVPGTEIVLYGSGFSKSPSEHSVMLTKVGETSGTSVVPKSVAGTTLLTIDLPVNMTGGKYQVSVTNEKGTATLAKTFSVIVKEGNVRLDSLNASVAGVGLSTSSFGDVDADGDDDLFISGVDGDNSFISSIYLNDGVGHFTESTSDLVGLYYGSSEFGDMDGDGDLDIIMTGQEENGTPNALIYKNTPSGFTALEATNLEGVFGGTSSWGDMDGDGDLDLVLTGNNENDSTTTTVYRNLGDDSFTANQLSDTGLILGATTWGDIDGDGDLDLIVTGSNNKSELLTNIYENDGSGAFTLLEAQLKGVLKGDIQLVDVNQDGIRDLLLAGIDTSAQLVSYRYKNNGDGSFTLLNSQVNWIEFDIFAEAGYSKLTDIDGDGDLDIMVSGMISKETATTLVSGYTDVFINDGSYTYSPLGIDLKNMYYSHLNVNDLDNDGDLDLFITGSSEEGVQAIIYENTYGGKFYFAENGVTIKAYPGTQVDESDVLEVEGENTTFTLRDRSGLDSLLLEDSNNADLETSVTTGITDMRKLFDGLTSFNQDISSWDVSSVTQMDSMFHRALRFNQPIGDWDVSSVTDMTGMFAATAAFDQPIGDWDVSNVTSMYNMFYGNRAFNQELGDWNVSKVTNMMNMFFGAVSFNKPLNDWDVSSVTNMYSMFAATRRVNIRFTATRFNQPLDKWDVSNVTNMAFMFASSQFNQDLSSWNTESVTNMNAMFVNAYRFNNGYAPGSSSSKVATGGSQKMFDNSLSWDVSNVNSMSGMFRGAKSFNGKLNNKTGEAWDVSETREMKNMFYGAASFNQDLSGFDPVNVVCFGGYELYEFPDGRQVEFGYGAPCDDDPYSLGKVKTTASESISGFMTGSGMNSENASKMFVEWAKLDLQDSVSIDIGDIELNEAGANAMKAMREANNISVAWGGQQGVNDKPVFSDLPNPFEIATEDTRILNLWEYVSDATTPNEQLQFSFGIVSDTAETVGFDNASGELSITTRAEADTFFVAIQVANNENIVSLDTLEVRTDPNFITSAELMAQIPEDFKLHQNYPNPFNPTTIIRYGVPQSSEVRLEVFDMLGRKVATLVNGERQRAGWHQVNFDASRLASGMYLYRIVAGKYVQTRKMMLIK</sequence>
<dbReference type="Pfam" id="PF13517">
    <property type="entry name" value="FG-GAP_3"/>
    <property type="match status" value="3"/>
</dbReference>
<feature type="region of interest" description="Disordered" evidence="2">
    <location>
        <begin position="163"/>
        <end position="194"/>
    </location>
</feature>
<dbReference type="InterPro" id="IPR014756">
    <property type="entry name" value="Ig_E-set"/>
</dbReference>
<evidence type="ECO:0000313" key="5">
    <source>
        <dbReference type="EMBL" id="MCP9290805.1"/>
    </source>
</evidence>
<dbReference type="InterPro" id="IPR011493">
    <property type="entry name" value="GLUG"/>
</dbReference>
<dbReference type="Gene3D" id="2.160.20.110">
    <property type="match status" value="3"/>
</dbReference>
<gene>
    <name evidence="5" type="ORF">NM125_04295</name>
</gene>
<dbReference type="EMBL" id="JANDBC010000001">
    <property type="protein sequence ID" value="MCP9290805.1"/>
    <property type="molecule type" value="Genomic_DNA"/>
</dbReference>
<dbReference type="Pfam" id="PF18962">
    <property type="entry name" value="Por_Secre_tail"/>
    <property type="match status" value="1"/>
</dbReference>
<dbReference type="Proteomes" id="UP001139125">
    <property type="component" value="Unassembled WGS sequence"/>
</dbReference>
<dbReference type="InterPro" id="IPR028994">
    <property type="entry name" value="Integrin_alpha_N"/>
</dbReference>
<feature type="domain" description="Cadherin" evidence="4">
    <location>
        <begin position="573"/>
        <end position="673"/>
    </location>
</feature>
<dbReference type="GO" id="GO:0016020">
    <property type="term" value="C:membrane"/>
    <property type="evidence" value="ECO:0007669"/>
    <property type="project" value="InterPro"/>
</dbReference>
<feature type="region of interest" description="Disordered" evidence="2">
    <location>
        <begin position="112"/>
        <end position="142"/>
    </location>
</feature>
<keyword evidence="1 3" id="KW-0732">Signal</keyword>
<organism evidence="5 6">
    <name type="scientific">Gracilimonas sediminicola</name>
    <dbReference type="NCBI Taxonomy" id="2952158"/>
    <lineage>
        <taxon>Bacteria</taxon>
        <taxon>Pseudomonadati</taxon>
        <taxon>Balneolota</taxon>
        <taxon>Balneolia</taxon>
        <taxon>Balneolales</taxon>
        <taxon>Balneolaceae</taxon>
        <taxon>Gracilimonas</taxon>
    </lineage>
</organism>
<dbReference type="PANTHER" id="PTHR46580">
    <property type="entry name" value="SENSOR KINASE-RELATED"/>
    <property type="match status" value="1"/>
</dbReference>
<evidence type="ECO:0000256" key="2">
    <source>
        <dbReference type="SAM" id="MobiDB-lite"/>
    </source>
</evidence>
<dbReference type="Gene3D" id="2.130.10.130">
    <property type="entry name" value="Integrin alpha, N-terminal"/>
    <property type="match status" value="1"/>
</dbReference>
<reference evidence="5" key="1">
    <citation type="submission" date="2022-06" db="EMBL/GenBank/DDBJ databases">
        <title>Gracilimonas sp. CAU 1638 isolated from sea sediment.</title>
        <authorList>
            <person name="Kim W."/>
        </authorList>
    </citation>
    <scope>NUCLEOTIDE SEQUENCE</scope>
    <source>
        <strain evidence="5">CAU 1638</strain>
    </source>
</reference>
<dbReference type="PROSITE" id="PS50268">
    <property type="entry name" value="CADHERIN_2"/>
    <property type="match status" value="1"/>
</dbReference>
<dbReference type="Gene3D" id="2.60.40.4070">
    <property type="match status" value="1"/>
</dbReference>
<protein>
    <submittedName>
        <fullName evidence="5">BspA family leucine-rich repeat surface protein</fullName>
    </submittedName>
</protein>
<dbReference type="GO" id="GO:0007156">
    <property type="term" value="P:homophilic cell adhesion via plasma membrane adhesion molecules"/>
    <property type="evidence" value="ECO:0007669"/>
    <property type="project" value="InterPro"/>
</dbReference>
<dbReference type="InterPro" id="IPR011889">
    <property type="entry name" value="Liste_lipo_26"/>
</dbReference>
<feature type="signal peptide" evidence="3">
    <location>
        <begin position="1"/>
        <end position="25"/>
    </location>
</feature>
<proteinExistence type="predicted"/>
<dbReference type="Pfam" id="PF07581">
    <property type="entry name" value="Glug"/>
    <property type="match status" value="1"/>
</dbReference>
<evidence type="ECO:0000259" key="4">
    <source>
        <dbReference type="PROSITE" id="PS50268"/>
    </source>
</evidence>
<dbReference type="InterPro" id="IPR026444">
    <property type="entry name" value="Secre_tail"/>
</dbReference>
<dbReference type="PANTHER" id="PTHR46580:SF4">
    <property type="entry name" value="ATP_GTP-BINDING PROTEIN"/>
    <property type="match status" value="1"/>
</dbReference>
<name>A0A9X2L1Y6_9BACT</name>
<dbReference type="InterPro" id="IPR013517">
    <property type="entry name" value="FG-GAP"/>
</dbReference>
<dbReference type="Gene3D" id="2.60.40.10">
    <property type="entry name" value="Immunoglobulins"/>
    <property type="match status" value="2"/>
</dbReference>